<protein>
    <submittedName>
        <fullName evidence="2">Uncharacterized protein</fullName>
    </submittedName>
</protein>
<feature type="signal peptide" evidence="1">
    <location>
        <begin position="1"/>
        <end position="19"/>
    </location>
</feature>
<organism evidence="2 3">
    <name type="scientific">Podila minutissima</name>
    <dbReference type="NCBI Taxonomy" id="64525"/>
    <lineage>
        <taxon>Eukaryota</taxon>
        <taxon>Fungi</taxon>
        <taxon>Fungi incertae sedis</taxon>
        <taxon>Mucoromycota</taxon>
        <taxon>Mortierellomycotina</taxon>
        <taxon>Mortierellomycetes</taxon>
        <taxon>Mortierellales</taxon>
        <taxon>Mortierellaceae</taxon>
        <taxon>Podila</taxon>
    </lineage>
</organism>
<sequence>MKAIKAITLSLFMVGVVSTKPCIIDEDCPNGEYCDFIIGRCSVDSDWNCPYGTHDDTNKRSCEYYGTHARPFAHTKDCMSDSDCPKGTICG</sequence>
<proteinExistence type="predicted"/>
<feature type="non-terminal residue" evidence="2">
    <location>
        <position position="91"/>
    </location>
</feature>
<accession>A0A9P5SFV2</accession>
<reference evidence="2" key="1">
    <citation type="journal article" date="2020" name="Fungal Divers.">
        <title>Resolving the Mortierellaceae phylogeny through synthesis of multi-gene phylogenetics and phylogenomics.</title>
        <authorList>
            <person name="Vandepol N."/>
            <person name="Liber J."/>
            <person name="Desiro A."/>
            <person name="Na H."/>
            <person name="Kennedy M."/>
            <person name="Barry K."/>
            <person name="Grigoriev I.V."/>
            <person name="Miller A.N."/>
            <person name="O'Donnell K."/>
            <person name="Stajich J.E."/>
            <person name="Bonito G."/>
        </authorList>
    </citation>
    <scope>NUCLEOTIDE SEQUENCE</scope>
    <source>
        <strain evidence="2">NVP1</strain>
    </source>
</reference>
<keyword evidence="3" id="KW-1185">Reference proteome</keyword>
<keyword evidence="1" id="KW-0732">Signal</keyword>
<evidence type="ECO:0000256" key="1">
    <source>
        <dbReference type="SAM" id="SignalP"/>
    </source>
</evidence>
<name>A0A9P5SFV2_9FUNG</name>
<gene>
    <name evidence="2" type="ORF">BG006_008482</name>
</gene>
<dbReference type="AlphaFoldDB" id="A0A9P5SFV2"/>
<comment type="caution">
    <text evidence="2">The sequence shown here is derived from an EMBL/GenBank/DDBJ whole genome shotgun (WGS) entry which is preliminary data.</text>
</comment>
<dbReference type="Proteomes" id="UP000696485">
    <property type="component" value="Unassembled WGS sequence"/>
</dbReference>
<evidence type="ECO:0000313" key="3">
    <source>
        <dbReference type="Proteomes" id="UP000696485"/>
    </source>
</evidence>
<evidence type="ECO:0000313" key="2">
    <source>
        <dbReference type="EMBL" id="KAF9328299.1"/>
    </source>
</evidence>
<feature type="chain" id="PRO_5040433088" evidence="1">
    <location>
        <begin position="20"/>
        <end position="91"/>
    </location>
</feature>
<dbReference type="EMBL" id="JAAAUY010000578">
    <property type="protein sequence ID" value="KAF9328299.1"/>
    <property type="molecule type" value="Genomic_DNA"/>
</dbReference>